<evidence type="ECO:0000256" key="1">
    <source>
        <dbReference type="ARBA" id="ARBA00004606"/>
    </source>
</evidence>
<accession>A0A0M0K5Q9</accession>
<keyword evidence="7" id="KW-1185">Reference proteome</keyword>
<dbReference type="AlphaFoldDB" id="A0A0M0K5Q9"/>
<keyword evidence="5" id="KW-0325">Glycoprotein</keyword>
<sequence length="321" mass="35964">MSMAKPPSPAEPPVLAYLFTLRRARHPMPKVWASYFDGCDPGSFRIHIHVDPSFNATELDEKGPAAKYFNRRNTLPREQLAKVRRFGHELVRARMKLLRYATDGKAKSHLPPLFFSFFSEACAPISTCKAAHALLRTAAAATPPRSFIEDKRPMTADQRNDTPQWRAEFVKVCPGCASVGLPAKDFRFSPGWVTLWWEHAKALLDTESKYDSVFASWGWSKLVNGIPDETYWSTLLLHKGLPITGTLTTYMEPGDPKTGHSKTFNEQNIPMLWEQPAPALFARKFLPTPRMDTALTARLKEATGKAGGAPKAARAIRRSLL</sequence>
<dbReference type="Proteomes" id="UP000037460">
    <property type="component" value="Unassembled WGS sequence"/>
</dbReference>
<dbReference type="PANTHER" id="PTHR31042:SF150">
    <property type="entry name" value="OS06G0661900 PROTEIN"/>
    <property type="match status" value="1"/>
</dbReference>
<dbReference type="EMBL" id="JWZX01001381">
    <property type="protein sequence ID" value="KOO33932.1"/>
    <property type="molecule type" value="Genomic_DNA"/>
</dbReference>
<dbReference type="GO" id="GO:0016757">
    <property type="term" value="F:glycosyltransferase activity"/>
    <property type="evidence" value="ECO:0007669"/>
    <property type="project" value="UniProtKB-KW"/>
</dbReference>
<dbReference type="Pfam" id="PF02485">
    <property type="entry name" value="Branch"/>
    <property type="match status" value="1"/>
</dbReference>
<comment type="caution">
    <text evidence="6">The sequence shown here is derived from an EMBL/GenBank/DDBJ whole genome shotgun (WGS) entry which is preliminary data.</text>
</comment>
<evidence type="ECO:0000256" key="3">
    <source>
        <dbReference type="ARBA" id="ARBA00022679"/>
    </source>
</evidence>
<proteinExistence type="predicted"/>
<dbReference type="InterPro" id="IPR003406">
    <property type="entry name" value="Glyco_trans_14"/>
</dbReference>
<dbReference type="GO" id="GO:0016020">
    <property type="term" value="C:membrane"/>
    <property type="evidence" value="ECO:0007669"/>
    <property type="project" value="UniProtKB-SubCell"/>
</dbReference>
<evidence type="ECO:0000256" key="5">
    <source>
        <dbReference type="ARBA" id="ARBA00023180"/>
    </source>
</evidence>
<gene>
    <name evidence="6" type="ORF">Ctob_014078</name>
</gene>
<keyword evidence="2" id="KW-0328">Glycosyltransferase</keyword>
<organism evidence="6 7">
    <name type="scientific">Chrysochromulina tobinii</name>
    <dbReference type="NCBI Taxonomy" id="1460289"/>
    <lineage>
        <taxon>Eukaryota</taxon>
        <taxon>Haptista</taxon>
        <taxon>Haptophyta</taxon>
        <taxon>Prymnesiophyceae</taxon>
        <taxon>Prymnesiales</taxon>
        <taxon>Chrysochromulinaceae</taxon>
        <taxon>Chrysochromulina</taxon>
    </lineage>
</organism>
<evidence type="ECO:0000313" key="7">
    <source>
        <dbReference type="Proteomes" id="UP000037460"/>
    </source>
</evidence>
<protein>
    <submittedName>
        <fullName evidence="6">Uncharacterized protein</fullName>
    </submittedName>
</protein>
<evidence type="ECO:0000256" key="4">
    <source>
        <dbReference type="ARBA" id="ARBA00023136"/>
    </source>
</evidence>
<comment type="subcellular location">
    <subcellularLocation>
        <location evidence="1">Membrane</location>
        <topology evidence="1">Single-pass type II membrane protein</topology>
    </subcellularLocation>
</comment>
<reference evidence="7" key="1">
    <citation type="journal article" date="2015" name="PLoS Genet.">
        <title>Genome Sequence and Transcriptome Analyses of Chrysochromulina tobin: Metabolic Tools for Enhanced Algal Fitness in the Prominent Order Prymnesiales (Haptophyceae).</title>
        <authorList>
            <person name="Hovde B.T."/>
            <person name="Deodato C.R."/>
            <person name="Hunsperger H.M."/>
            <person name="Ryken S.A."/>
            <person name="Yost W."/>
            <person name="Jha R.K."/>
            <person name="Patterson J."/>
            <person name="Monnat R.J. Jr."/>
            <person name="Barlow S.B."/>
            <person name="Starkenburg S.R."/>
            <person name="Cattolico R.A."/>
        </authorList>
    </citation>
    <scope>NUCLEOTIDE SEQUENCE</scope>
    <source>
        <strain evidence="7">CCMP291</strain>
    </source>
</reference>
<name>A0A0M0K5Q9_9EUKA</name>
<keyword evidence="3" id="KW-0808">Transferase</keyword>
<dbReference type="PANTHER" id="PTHR31042">
    <property type="entry name" value="CORE-2/I-BRANCHING BETA-1,6-N-ACETYLGLUCOSAMINYLTRANSFERASE FAMILY PROTEIN-RELATED"/>
    <property type="match status" value="1"/>
</dbReference>
<keyword evidence="4" id="KW-0472">Membrane</keyword>
<dbReference type="InterPro" id="IPR044174">
    <property type="entry name" value="BC10-like"/>
</dbReference>
<evidence type="ECO:0000256" key="2">
    <source>
        <dbReference type="ARBA" id="ARBA00022676"/>
    </source>
</evidence>
<evidence type="ECO:0000313" key="6">
    <source>
        <dbReference type="EMBL" id="KOO33932.1"/>
    </source>
</evidence>